<feature type="region of interest" description="Disordered" evidence="1">
    <location>
        <begin position="1"/>
        <end position="72"/>
    </location>
</feature>
<evidence type="ECO:0000256" key="1">
    <source>
        <dbReference type="SAM" id="MobiDB-lite"/>
    </source>
</evidence>
<protein>
    <submittedName>
        <fullName evidence="2">Uncharacterized protein</fullName>
    </submittedName>
</protein>
<comment type="caution">
    <text evidence="2">The sequence shown here is derived from an EMBL/GenBank/DDBJ whole genome shotgun (WGS) entry which is preliminary data.</text>
</comment>
<reference evidence="2 3" key="1">
    <citation type="submission" date="2016-10" db="EMBL/GenBank/DDBJ databases">
        <title>The genome sequence of Colletotrichum fioriniae PJ7.</title>
        <authorList>
            <person name="Baroncelli R."/>
        </authorList>
    </citation>
    <scope>NUCLEOTIDE SEQUENCE [LARGE SCALE GENOMIC DNA]</scope>
    <source>
        <strain evidence="2 3">Tom-12</strain>
    </source>
</reference>
<feature type="compositionally biased region" description="Low complexity" evidence="1">
    <location>
        <begin position="23"/>
        <end position="41"/>
    </location>
</feature>
<organism evidence="2 3">
    <name type="scientific">Colletotrichum tamarilloi</name>
    <dbReference type="NCBI Taxonomy" id="1209934"/>
    <lineage>
        <taxon>Eukaryota</taxon>
        <taxon>Fungi</taxon>
        <taxon>Dikarya</taxon>
        <taxon>Ascomycota</taxon>
        <taxon>Pezizomycotina</taxon>
        <taxon>Sordariomycetes</taxon>
        <taxon>Hypocreomycetidae</taxon>
        <taxon>Glomerellales</taxon>
        <taxon>Glomerellaceae</taxon>
        <taxon>Colletotrichum</taxon>
        <taxon>Colletotrichum acutatum species complex</taxon>
    </lineage>
</organism>
<evidence type="ECO:0000313" key="2">
    <source>
        <dbReference type="EMBL" id="KAK1480374.1"/>
    </source>
</evidence>
<dbReference type="EMBL" id="MLFU01000122">
    <property type="protein sequence ID" value="KAK1480374.1"/>
    <property type="molecule type" value="Genomic_DNA"/>
</dbReference>
<dbReference type="RefSeq" id="XP_060374990.1">
    <property type="nucleotide sequence ID" value="XM_060530422.1"/>
</dbReference>
<sequence>MMTSTPRSGEIPERYPGGWRNSLAPDPDAAARPTPTDALPTSHVMRFHPEIGTCGARGPSGSFGNMGMTNGK</sequence>
<keyword evidence="3" id="KW-1185">Reference proteome</keyword>
<accession>A0ABQ9QPA0</accession>
<evidence type="ECO:0000313" key="3">
    <source>
        <dbReference type="Proteomes" id="UP001227543"/>
    </source>
</evidence>
<gene>
    <name evidence="2" type="ORF">CTAM01_14421</name>
</gene>
<name>A0ABQ9QPA0_9PEZI</name>
<dbReference type="GeneID" id="85414660"/>
<dbReference type="Proteomes" id="UP001227543">
    <property type="component" value="Unassembled WGS sequence"/>
</dbReference>
<proteinExistence type="predicted"/>